<dbReference type="RefSeq" id="WP_316432098.1">
    <property type="nucleotide sequence ID" value="NZ_CP053586.1"/>
</dbReference>
<gene>
    <name evidence="1" type="ORF">HJG54_25840</name>
</gene>
<accession>A0AA96WH08</accession>
<dbReference type="AlphaFoldDB" id="A0AA96WH08"/>
<dbReference type="EMBL" id="CP053586">
    <property type="protein sequence ID" value="WNZ25912.1"/>
    <property type="molecule type" value="Genomic_DNA"/>
</dbReference>
<protein>
    <submittedName>
        <fullName evidence="1">Uncharacterized protein</fullName>
    </submittedName>
</protein>
<sequence>MTFTVLLASVRPTPPAIYPNRRKHGTFTFIWQIYSPITDSASTTCGT</sequence>
<evidence type="ECO:0000313" key="1">
    <source>
        <dbReference type="EMBL" id="WNZ25912.1"/>
    </source>
</evidence>
<reference evidence="1" key="1">
    <citation type="submission" date="2020-05" db="EMBL/GenBank/DDBJ databases">
        <authorList>
            <person name="Zhu T."/>
            <person name="Keshari N."/>
            <person name="Lu X."/>
        </authorList>
    </citation>
    <scope>NUCLEOTIDE SEQUENCE</scope>
    <source>
        <strain evidence="1">NK1-12</strain>
    </source>
</reference>
<proteinExistence type="predicted"/>
<name>A0AA96WH08_9CYAN</name>
<organism evidence="1">
    <name type="scientific">Leptolyngbya sp. NK1-12</name>
    <dbReference type="NCBI Taxonomy" id="2547451"/>
    <lineage>
        <taxon>Bacteria</taxon>
        <taxon>Bacillati</taxon>
        <taxon>Cyanobacteriota</taxon>
        <taxon>Cyanophyceae</taxon>
        <taxon>Leptolyngbyales</taxon>
        <taxon>Leptolyngbyaceae</taxon>
        <taxon>Leptolyngbya group</taxon>
        <taxon>Leptolyngbya</taxon>
    </lineage>
</organism>